<evidence type="ECO:0000259" key="4">
    <source>
        <dbReference type="PROSITE" id="PS50821"/>
    </source>
</evidence>
<evidence type="ECO:0000313" key="7">
    <source>
        <dbReference type="Proteomes" id="UP000316621"/>
    </source>
</evidence>
<dbReference type="InterPro" id="IPR032472">
    <property type="entry name" value="ArgoL2"/>
</dbReference>
<protein>
    <recommendedName>
        <fullName evidence="8">PAZ domain-containing protein</fullName>
    </recommendedName>
</protein>
<feature type="region of interest" description="Disordered" evidence="3">
    <location>
        <begin position="1"/>
        <end position="43"/>
    </location>
</feature>
<feature type="compositionally biased region" description="Pro residues" evidence="3">
    <location>
        <begin position="22"/>
        <end position="39"/>
    </location>
</feature>
<dbReference type="PROSITE" id="PS50821">
    <property type="entry name" value="PAZ"/>
    <property type="match status" value="1"/>
</dbReference>
<dbReference type="STRING" id="3469.A0A4Y7IKC3"/>
<organism evidence="6 7">
    <name type="scientific">Papaver somniferum</name>
    <name type="common">Opium poppy</name>
    <dbReference type="NCBI Taxonomy" id="3469"/>
    <lineage>
        <taxon>Eukaryota</taxon>
        <taxon>Viridiplantae</taxon>
        <taxon>Streptophyta</taxon>
        <taxon>Embryophyta</taxon>
        <taxon>Tracheophyta</taxon>
        <taxon>Spermatophyta</taxon>
        <taxon>Magnoliopsida</taxon>
        <taxon>Ranunculales</taxon>
        <taxon>Papaveraceae</taxon>
        <taxon>Papaveroideae</taxon>
        <taxon>Papaver</taxon>
    </lineage>
</organism>
<dbReference type="PANTHER" id="PTHR22891">
    <property type="entry name" value="EUKARYOTIC TRANSLATION INITIATION FACTOR 2C"/>
    <property type="match status" value="1"/>
</dbReference>
<dbReference type="AlphaFoldDB" id="A0A4Y7IKC3"/>
<name>A0A4Y7IKC3_PAPSO</name>
<dbReference type="Pfam" id="PF02170">
    <property type="entry name" value="PAZ"/>
    <property type="match status" value="1"/>
</dbReference>
<dbReference type="Gramene" id="RZC47915">
    <property type="protein sequence ID" value="RZC47915"/>
    <property type="gene ID" value="C5167_040871"/>
</dbReference>
<proteinExistence type="inferred from homology"/>
<dbReference type="PROSITE" id="PS50822">
    <property type="entry name" value="PIWI"/>
    <property type="match status" value="1"/>
</dbReference>
<feature type="compositionally biased region" description="Acidic residues" evidence="3">
    <location>
        <begin position="1"/>
        <end position="11"/>
    </location>
</feature>
<dbReference type="GO" id="GO:0031047">
    <property type="term" value="P:regulatory ncRNA-mediated gene silencing"/>
    <property type="evidence" value="ECO:0007669"/>
    <property type="project" value="UniProtKB-KW"/>
</dbReference>
<keyword evidence="7" id="KW-1185">Reference proteome</keyword>
<dbReference type="GO" id="GO:0003723">
    <property type="term" value="F:RNA binding"/>
    <property type="evidence" value="ECO:0007669"/>
    <property type="project" value="InterPro"/>
</dbReference>
<dbReference type="InterPro" id="IPR003165">
    <property type="entry name" value="Piwi"/>
</dbReference>
<dbReference type="Pfam" id="PF16486">
    <property type="entry name" value="ArgoN"/>
    <property type="match status" value="1"/>
</dbReference>
<accession>A0A4Y7IKC3</accession>
<dbReference type="SMART" id="SM01163">
    <property type="entry name" value="DUF1785"/>
    <property type="match status" value="1"/>
</dbReference>
<dbReference type="CDD" id="cd02846">
    <property type="entry name" value="PAZ_argonaute_like"/>
    <property type="match status" value="1"/>
</dbReference>
<evidence type="ECO:0000313" key="6">
    <source>
        <dbReference type="EMBL" id="RZC47915.1"/>
    </source>
</evidence>
<dbReference type="EMBL" id="CM010715">
    <property type="protein sequence ID" value="RZC47915.1"/>
    <property type="molecule type" value="Genomic_DNA"/>
</dbReference>
<feature type="domain" description="Piwi" evidence="5">
    <location>
        <begin position="704"/>
        <end position="872"/>
    </location>
</feature>
<keyword evidence="2" id="KW-0943">RNA-mediated gene silencing</keyword>
<dbReference type="InterPro" id="IPR036085">
    <property type="entry name" value="PAZ_dom_sf"/>
</dbReference>
<dbReference type="SUPFAM" id="SSF101690">
    <property type="entry name" value="PAZ domain"/>
    <property type="match status" value="1"/>
</dbReference>
<gene>
    <name evidence="6" type="ORF">C5167_040871</name>
</gene>
<evidence type="ECO:0000256" key="1">
    <source>
        <dbReference type="ARBA" id="ARBA00008201"/>
    </source>
</evidence>
<evidence type="ECO:0000259" key="5">
    <source>
        <dbReference type="PROSITE" id="PS50822"/>
    </source>
</evidence>
<dbReference type="Proteomes" id="UP000316621">
    <property type="component" value="Chromosome 1"/>
</dbReference>
<dbReference type="InterPro" id="IPR012337">
    <property type="entry name" value="RNaseH-like_sf"/>
</dbReference>
<evidence type="ECO:0008006" key="8">
    <source>
        <dbReference type="Google" id="ProtNLM"/>
    </source>
</evidence>
<dbReference type="Gene3D" id="3.40.50.2300">
    <property type="match status" value="1"/>
</dbReference>
<dbReference type="Pfam" id="PF08699">
    <property type="entry name" value="ArgoL1"/>
    <property type="match status" value="1"/>
</dbReference>
<dbReference type="Gene3D" id="3.30.420.10">
    <property type="entry name" value="Ribonuclease H-like superfamily/Ribonuclease H"/>
    <property type="match status" value="1"/>
</dbReference>
<evidence type="ECO:0000256" key="2">
    <source>
        <dbReference type="ARBA" id="ARBA00023158"/>
    </source>
</evidence>
<dbReference type="Pfam" id="PF02171">
    <property type="entry name" value="Piwi"/>
    <property type="match status" value="1"/>
</dbReference>
<dbReference type="FunFam" id="2.170.260.10:FF:000008">
    <property type="entry name" value="Protein argonaute 7"/>
    <property type="match status" value="1"/>
</dbReference>
<dbReference type="Gene3D" id="2.170.260.10">
    <property type="entry name" value="paz domain"/>
    <property type="match status" value="1"/>
</dbReference>
<dbReference type="InterPro" id="IPR003100">
    <property type="entry name" value="PAZ_dom"/>
</dbReference>
<reference evidence="6 7" key="1">
    <citation type="journal article" date="2018" name="Science">
        <title>The opium poppy genome and morphinan production.</title>
        <authorList>
            <person name="Guo L."/>
            <person name="Winzer T."/>
            <person name="Yang X."/>
            <person name="Li Y."/>
            <person name="Ning Z."/>
            <person name="He Z."/>
            <person name="Teodor R."/>
            <person name="Lu Y."/>
            <person name="Bowser T.A."/>
            <person name="Graham I.A."/>
            <person name="Ye K."/>
        </authorList>
    </citation>
    <scope>NUCLEOTIDE SEQUENCE [LARGE SCALE GENOMIC DNA]</scope>
    <source>
        <strain evidence="7">cv. HN1</strain>
        <tissue evidence="6">Leaves</tissue>
    </source>
</reference>
<dbReference type="InterPro" id="IPR036397">
    <property type="entry name" value="RNaseH_sf"/>
</dbReference>
<dbReference type="InterPro" id="IPR014811">
    <property type="entry name" value="ArgoL1"/>
</dbReference>
<dbReference type="InterPro" id="IPR032474">
    <property type="entry name" value="Argonaute_N"/>
</dbReference>
<dbReference type="OMA" id="PIARVEM"/>
<comment type="similarity">
    <text evidence="1">Belongs to the argonaute family. Ago subfamily.</text>
</comment>
<dbReference type="SUPFAM" id="SSF53098">
    <property type="entry name" value="Ribonuclease H-like"/>
    <property type="match status" value="1"/>
</dbReference>
<sequence length="872" mass="98492">MEEASEDELEDGEIRDAVIDLPPTPPVIPSPPPPPPVIPPELHNMEPEEQQLELEDGEIRDTVFALPPPPPVIPPNVKLEKLELQNMGTEEQQMEHEDGEIVDTVLSLPPPPIVPPNVKPEKLELQNMKPEMNSKDEEVRDTVLPLPPLLPPPPLFYWLLPPPPVIPPNFKPEKLEPQYMKPRNQQSPGRLRISRPGVGREGQCISLLVNHFKASVNVPDATFYQYTVSVTSEDKGGAQIKGIGRKIMDSLYQTYCSELGWKHLTYDGETSLYTVGPLPRNWFEFKVVLEETPLKRNGSPGFDIPSEIECKRLKRCSYQATKMFKVEIRFARKIPMQAIGLALKGCNTEGAVDAMRVLDIIIKQQAAERGCLLIRQSFYHGDVRNFVSVGDGITGVRGFHSSFRTTQSDVSTTMTFTPGPVIQFLLTNQRVTDPHQIDWGRAKRMLKNLLIKAKHNNMEFKIKGLSEKPCKDLYFLMKMRNEERKNEVKTVELTVYDYFTKHRKLELTTSAYMPCIDVGRPKKPNYIPLELCSLVPLQRYTKSLSAVQRSFLSEKSPKPLERIESLTDFINNSRYDADPSLSACGVSIEKQLIPVEGRVLGTPGLKVGNNVDCFPDNGKWNYSGQTLYEPVKIQRWAVVNFSARWDTSYLSRELITGARDKGIHMDPPYSLIEEDYQSRRLPPIARVEMMFEQIKTKLPGPPELLLCVLERRNSDIYGPWKNKCLSELGIVTQCLTPAKINDLYITNVLLKINTKLGGKNSLLAVEQVPHIPLISETPTMILGMDVSHGAPGRSDVPSIAAVVGSRYWPLISRYRACVRTQSPKEEMINSLYKPLPNGKDDGIIRELLLDFYETSNGRKPSQIMVFPQGWSG</sequence>
<dbReference type="SMART" id="SM00950">
    <property type="entry name" value="Piwi"/>
    <property type="match status" value="1"/>
</dbReference>
<dbReference type="Pfam" id="PF16488">
    <property type="entry name" value="ArgoL2"/>
    <property type="match status" value="1"/>
</dbReference>
<feature type="domain" description="PAZ" evidence="4">
    <location>
        <begin position="420"/>
        <end position="536"/>
    </location>
</feature>
<evidence type="ECO:0000256" key="3">
    <source>
        <dbReference type="SAM" id="MobiDB-lite"/>
    </source>
</evidence>